<dbReference type="RefSeq" id="WP_052413765.1">
    <property type="nucleotide sequence ID" value="NZ_CP009438.1"/>
</dbReference>
<dbReference type="AlphaFoldDB" id="A0A089XCZ4"/>
<sequence length="249" mass="27971">MALRTFLRTLGPGAPSVDTVVTTARVRPGAPLQCEVTVRGGGADLDVERLRLELVVRAEDLEPDGSTGWNNPYVVTETAVGPFRLPQGGTVVRRIALDVPWEMPLTHERGLRLSGSRVAVRTELAVDSAADKGDFDEIEVHALPAQELLFQVYQDLGFRFHESEVKLGRERWPDRMKDRRTAPFWQELDFWFPASWNRGTQELETVLITRPDALDVHPGGYPPVTLPAGEPDRAAWRQAVEEHIRSYWA</sequence>
<dbReference type="OrthoDB" id="3431481at2"/>
<dbReference type="eggNOG" id="COG4326">
    <property type="taxonomic scope" value="Bacteria"/>
</dbReference>
<dbReference type="STRING" id="1907.SGLAU_15180"/>
<dbReference type="HOGENOM" id="CLU_057336_0_0_11"/>
<name>A0A089XCZ4_STRGA</name>
<evidence type="ECO:0008006" key="3">
    <source>
        <dbReference type="Google" id="ProtNLM"/>
    </source>
</evidence>
<gene>
    <name evidence="1" type="ORF">SGLAU_15180</name>
</gene>
<dbReference type="InterPro" id="IPR009776">
    <property type="entry name" value="Spore_0_M"/>
</dbReference>
<dbReference type="PANTHER" id="PTHR40053">
    <property type="entry name" value="SPORULATION-CONTROL PROTEIN SPO0M"/>
    <property type="match status" value="1"/>
</dbReference>
<dbReference type="EMBL" id="CP009438">
    <property type="protein sequence ID" value="AIR99019.1"/>
    <property type="molecule type" value="Genomic_DNA"/>
</dbReference>
<evidence type="ECO:0000313" key="1">
    <source>
        <dbReference type="EMBL" id="AIR99019.1"/>
    </source>
</evidence>
<reference evidence="2" key="1">
    <citation type="journal article" date="2015" name="J. Biotechnol.">
        <title>Complete genome sequence of the actinobacterium Streptomyces glaucescens GLA.O (DSM 40922) consisting of a linear chromosome and one linear plasmid.</title>
        <authorList>
            <person name="Ortseifen V."/>
            <person name="Winkler A."/>
            <person name="Albersmeier A."/>
            <person name="Wendler S."/>
            <person name="Puhler A."/>
            <person name="Kalinowski J."/>
            <person name="Ruckert C."/>
        </authorList>
    </citation>
    <scope>NUCLEOTIDE SEQUENCE [LARGE SCALE GENOMIC DNA]</scope>
    <source>
        <strain evidence="2">DSM 40922 / GLA O</strain>
    </source>
</reference>
<accession>A0A089XCZ4</accession>
<dbReference type="Proteomes" id="UP000029482">
    <property type="component" value="Chromosome"/>
</dbReference>
<dbReference type="KEGG" id="sgu:SGLAU_15180"/>
<keyword evidence="2" id="KW-1185">Reference proteome</keyword>
<organism evidence="1 2">
    <name type="scientific">Streptomyces glaucescens</name>
    <dbReference type="NCBI Taxonomy" id="1907"/>
    <lineage>
        <taxon>Bacteria</taxon>
        <taxon>Bacillati</taxon>
        <taxon>Actinomycetota</taxon>
        <taxon>Actinomycetes</taxon>
        <taxon>Kitasatosporales</taxon>
        <taxon>Streptomycetaceae</taxon>
        <taxon>Streptomyces</taxon>
    </lineage>
</organism>
<proteinExistence type="predicted"/>
<evidence type="ECO:0000313" key="2">
    <source>
        <dbReference type="Proteomes" id="UP000029482"/>
    </source>
</evidence>
<protein>
    <recommendedName>
        <fullName evidence="3">SpoOM family protein</fullName>
    </recommendedName>
</protein>
<dbReference type="PANTHER" id="PTHR40053:SF1">
    <property type="entry name" value="SPORULATION-CONTROL PROTEIN SPO0M"/>
    <property type="match status" value="1"/>
</dbReference>
<dbReference type="Pfam" id="PF07070">
    <property type="entry name" value="Spo0M"/>
    <property type="match status" value="1"/>
</dbReference>